<comment type="caution">
    <text evidence="1">The sequence shown here is derived from an EMBL/GenBank/DDBJ whole genome shotgun (WGS) entry which is preliminary data.</text>
</comment>
<organism evidence="1 2">
    <name type="scientific">Magnetospirillum moscoviense</name>
    <dbReference type="NCBI Taxonomy" id="1437059"/>
    <lineage>
        <taxon>Bacteria</taxon>
        <taxon>Pseudomonadati</taxon>
        <taxon>Pseudomonadota</taxon>
        <taxon>Alphaproteobacteria</taxon>
        <taxon>Rhodospirillales</taxon>
        <taxon>Rhodospirillaceae</taxon>
        <taxon>Magnetospirillum</taxon>
    </lineage>
</organism>
<evidence type="ECO:0000313" key="1">
    <source>
        <dbReference type="EMBL" id="OAN66045.1"/>
    </source>
</evidence>
<sequence>MRQELQEIKVHIYEDGSISESELRLLRGLFAGGFGEEEAALLLDLNNVLSGEGLPEAFADLFVEMLAGYVVVDGAIDAARWEWMRSTMLNDNVIDAIELRLLGEIAARAKFVPDSLARYLK</sequence>
<name>A0A178MZD3_9PROT</name>
<proteinExistence type="predicted"/>
<dbReference type="AlphaFoldDB" id="A0A178MZD3"/>
<dbReference type="Proteomes" id="UP000078543">
    <property type="component" value="Unassembled WGS sequence"/>
</dbReference>
<protein>
    <submittedName>
        <fullName evidence="1">Uncharacterized protein</fullName>
    </submittedName>
</protein>
<accession>A0A178MZD3</accession>
<dbReference type="RefSeq" id="WP_068496595.1">
    <property type="nucleotide sequence ID" value="NZ_LWQU01000016.1"/>
</dbReference>
<evidence type="ECO:0000313" key="2">
    <source>
        <dbReference type="Proteomes" id="UP000078543"/>
    </source>
</evidence>
<gene>
    <name evidence="1" type="ORF">A6A05_18615</name>
</gene>
<keyword evidence="2" id="KW-1185">Reference proteome</keyword>
<reference evidence="1 2" key="1">
    <citation type="submission" date="2016-04" db="EMBL/GenBank/DDBJ databases">
        <title>Draft genome sequence of freshwater magnetotactic bacteria Magnetospirillum marisnigri SP-1 and Magnetospirillum moscoviense BB-1.</title>
        <authorList>
            <person name="Koziaeva V."/>
            <person name="Dziuba M.V."/>
            <person name="Ivanov T.M."/>
            <person name="Kuznetsov B."/>
            <person name="Grouzdev D.S."/>
        </authorList>
    </citation>
    <scope>NUCLEOTIDE SEQUENCE [LARGE SCALE GENOMIC DNA]</scope>
    <source>
        <strain evidence="1 2">BB-1</strain>
    </source>
</reference>
<dbReference type="EMBL" id="LWQU01000016">
    <property type="protein sequence ID" value="OAN66045.1"/>
    <property type="molecule type" value="Genomic_DNA"/>
</dbReference>